<protein>
    <recommendedName>
        <fullName evidence="5">Pyridoxamine 5'-phosphate oxidase</fullName>
        <ecNumber evidence="5">1.4.3.5</ecNumber>
    </recommendedName>
</protein>
<gene>
    <name evidence="9" type="primary">pdxH</name>
    <name evidence="9" type="ORF">E8A74_30700</name>
</gene>
<comment type="cofactor">
    <cofactor evidence="6">
        <name>FMN</name>
        <dbReference type="ChEBI" id="CHEBI:58210"/>
    </cofactor>
    <text evidence="6">Binds 1 FMN per subunit.</text>
</comment>
<dbReference type="Gene3D" id="2.30.110.10">
    <property type="entry name" value="Electron Transport, Fmn-binding Protein, Chain A"/>
    <property type="match status" value="1"/>
</dbReference>
<dbReference type="GO" id="GO:0010181">
    <property type="term" value="F:FMN binding"/>
    <property type="evidence" value="ECO:0007669"/>
    <property type="project" value="UniProtKB-UniRule"/>
</dbReference>
<feature type="binding site" evidence="6">
    <location>
        <position position="168"/>
    </location>
    <ligand>
        <name>FMN</name>
        <dbReference type="ChEBI" id="CHEBI:58210"/>
    </ligand>
</feature>
<reference evidence="9 10" key="1">
    <citation type="submission" date="2019-04" db="EMBL/GenBank/DDBJ databases">
        <authorList>
            <person name="Li Y."/>
            <person name="Wang J."/>
        </authorList>
    </citation>
    <scope>NUCLEOTIDE SEQUENCE [LARGE SCALE GENOMIC DNA]</scope>
    <source>
        <strain evidence="9 10">DSM 14668</strain>
    </source>
</reference>
<evidence type="ECO:0000256" key="3">
    <source>
        <dbReference type="ARBA" id="ARBA00022643"/>
    </source>
</evidence>
<dbReference type="PANTHER" id="PTHR10851:SF0">
    <property type="entry name" value="PYRIDOXINE-5'-PHOSPHATE OXIDASE"/>
    <property type="match status" value="1"/>
</dbReference>
<dbReference type="GO" id="GO:0008615">
    <property type="term" value="P:pyridoxine biosynthetic process"/>
    <property type="evidence" value="ECO:0007669"/>
    <property type="project" value="UniProtKB-UniRule"/>
</dbReference>
<evidence type="ECO:0000256" key="5">
    <source>
        <dbReference type="NCBIfam" id="TIGR00558"/>
    </source>
</evidence>
<dbReference type="EC" id="1.4.3.5" evidence="5"/>
<dbReference type="GO" id="GO:0004733">
    <property type="term" value="F:pyridoxamine phosphate oxidase activity"/>
    <property type="evidence" value="ECO:0007669"/>
    <property type="project" value="UniProtKB-UniRule"/>
</dbReference>
<dbReference type="Pfam" id="PF10590">
    <property type="entry name" value="PNP_phzG_C"/>
    <property type="match status" value="1"/>
</dbReference>
<organism evidence="9 10">
    <name type="scientific">Polyangium fumosum</name>
    <dbReference type="NCBI Taxonomy" id="889272"/>
    <lineage>
        <taxon>Bacteria</taxon>
        <taxon>Pseudomonadati</taxon>
        <taxon>Myxococcota</taxon>
        <taxon>Polyangia</taxon>
        <taxon>Polyangiales</taxon>
        <taxon>Polyangiaceae</taxon>
        <taxon>Polyangium</taxon>
    </lineage>
</organism>
<dbReference type="InterPro" id="IPR000659">
    <property type="entry name" value="Pyridox_Oxase"/>
</dbReference>
<dbReference type="AlphaFoldDB" id="A0A4V5PM25"/>
<dbReference type="UniPathway" id="UPA01068">
    <property type="reaction ID" value="UER00304"/>
</dbReference>
<dbReference type="InterPro" id="IPR019740">
    <property type="entry name" value="Pyridox_Oxase_CS"/>
</dbReference>
<evidence type="ECO:0000259" key="8">
    <source>
        <dbReference type="Pfam" id="PF10590"/>
    </source>
</evidence>
<evidence type="ECO:0000313" key="9">
    <source>
        <dbReference type="EMBL" id="TKD01713.1"/>
    </source>
</evidence>
<keyword evidence="4 9" id="KW-0560">Oxidoreductase</keyword>
<feature type="binding site" evidence="6">
    <location>
        <position position="65"/>
    </location>
    <ligand>
        <name>FMN</name>
        <dbReference type="ChEBI" id="CHEBI:58210"/>
    </ligand>
</feature>
<proteinExistence type="inferred from homology"/>
<keyword evidence="2" id="KW-0285">Flavoprotein</keyword>
<dbReference type="InterPro" id="IPR019576">
    <property type="entry name" value="Pyridoxamine_oxidase_dimer_C"/>
</dbReference>
<dbReference type="PIRSF" id="PIRSF000190">
    <property type="entry name" value="Pyd_amn-ph_oxd"/>
    <property type="match status" value="1"/>
</dbReference>
<keyword evidence="3 6" id="KW-0288">FMN</keyword>
<comment type="caution">
    <text evidence="9">The sequence shown here is derived from an EMBL/GenBank/DDBJ whole genome shotgun (WGS) entry which is preliminary data.</text>
</comment>
<feature type="binding site" evidence="6">
    <location>
        <position position="66"/>
    </location>
    <ligand>
        <name>FMN</name>
        <dbReference type="ChEBI" id="CHEBI:58210"/>
    </ligand>
</feature>
<evidence type="ECO:0000313" key="10">
    <source>
        <dbReference type="Proteomes" id="UP000309215"/>
    </source>
</evidence>
<evidence type="ECO:0000256" key="2">
    <source>
        <dbReference type="ARBA" id="ARBA00022630"/>
    </source>
</evidence>
<dbReference type="NCBIfam" id="NF004231">
    <property type="entry name" value="PRK05679.1"/>
    <property type="match status" value="1"/>
</dbReference>
<feature type="domain" description="Pyridoxine 5'-phosphate oxidase dimerisation C-terminal" evidence="8">
    <location>
        <begin position="155"/>
        <end position="195"/>
    </location>
</feature>
<dbReference type="InterPro" id="IPR012349">
    <property type="entry name" value="Split_barrel_FMN-bd"/>
</dbReference>
<feature type="binding site" evidence="6">
    <location>
        <position position="178"/>
    </location>
    <ligand>
        <name>FMN</name>
        <dbReference type="ChEBI" id="CHEBI:58210"/>
    </ligand>
</feature>
<dbReference type="EMBL" id="SSMQ01000038">
    <property type="protein sequence ID" value="TKD01713.1"/>
    <property type="molecule type" value="Genomic_DNA"/>
</dbReference>
<evidence type="ECO:0000256" key="1">
    <source>
        <dbReference type="ARBA" id="ARBA00007301"/>
    </source>
</evidence>
<dbReference type="RefSeq" id="WP_136932663.1">
    <property type="nucleotide sequence ID" value="NZ_SSMQ01000038.1"/>
</dbReference>
<feature type="binding site" evidence="6">
    <location>
        <begin position="59"/>
        <end position="60"/>
    </location>
    <ligand>
        <name>FMN</name>
        <dbReference type="ChEBI" id="CHEBI:58210"/>
    </ligand>
</feature>
<dbReference type="PROSITE" id="PS01064">
    <property type="entry name" value="PYRIDOX_OXIDASE"/>
    <property type="match status" value="1"/>
</dbReference>
<dbReference type="SUPFAM" id="SSF50475">
    <property type="entry name" value="FMN-binding split barrel"/>
    <property type="match status" value="1"/>
</dbReference>
<feature type="binding site" evidence="6">
    <location>
        <position position="88"/>
    </location>
    <ligand>
        <name>FMN</name>
        <dbReference type="ChEBI" id="CHEBI:58210"/>
    </ligand>
</feature>
<dbReference type="Proteomes" id="UP000309215">
    <property type="component" value="Unassembled WGS sequence"/>
</dbReference>
<evidence type="ECO:0000256" key="6">
    <source>
        <dbReference type="PIRSR" id="PIRSR000190-2"/>
    </source>
</evidence>
<dbReference type="PANTHER" id="PTHR10851">
    <property type="entry name" value="PYRIDOXINE-5-PHOSPHATE OXIDASE"/>
    <property type="match status" value="1"/>
</dbReference>
<sequence length="195" mass="22249">MSHPASDPIAAFREAFARAEEREDHDPTAMTLATIDENGRPSARMVLLKGVDERGFSFYTNLESRKGRALAKNPYAALCMHWPKAAEQIRVEGRVELVSTEEADAYFASRVRGSQIGAWASEQSRPLESREELEARVAELTTRFEGGPVPRPPHWSGYRVVPDRIEFWFGKDSRLHDRFAYVREGEGWRCERLQP</sequence>
<evidence type="ECO:0000256" key="4">
    <source>
        <dbReference type="ARBA" id="ARBA00023002"/>
    </source>
</evidence>
<dbReference type="OrthoDB" id="9780392at2"/>
<name>A0A4V5PM25_9BACT</name>
<accession>A0A4V5PM25</accession>
<evidence type="ECO:0000259" key="7">
    <source>
        <dbReference type="Pfam" id="PF01243"/>
    </source>
</evidence>
<feature type="domain" description="Pyridoxamine 5'-phosphate oxidase N-terminal" evidence="7">
    <location>
        <begin position="25"/>
        <end position="142"/>
    </location>
</feature>
<dbReference type="NCBIfam" id="TIGR00558">
    <property type="entry name" value="pdxH"/>
    <property type="match status" value="1"/>
</dbReference>
<dbReference type="InterPro" id="IPR011576">
    <property type="entry name" value="Pyridox_Oxase_N"/>
</dbReference>
<feature type="binding site" evidence="6">
    <location>
        <begin position="123"/>
        <end position="124"/>
    </location>
    <ligand>
        <name>FMN</name>
        <dbReference type="ChEBI" id="CHEBI:58210"/>
    </ligand>
</feature>
<keyword evidence="10" id="KW-1185">Reference proteome</keyword>
<dbReference type="Pfam" id="PF01243">
    <property type="entry name" value="PNPOx_N"/>
    <property type="match status" value="1"/>
</dbReference>
<comment type="similarity">
    <text evidence="1">Belongs to the pyridoxamine 5'-phosphate oxidase family.</text>
</comment>
<feature type="binding site" evidence="6">
    <location>
        <begin position="44"/>
        <end position="49"/>
    </location>
    <ligand>
        <name>FMN</name>
        <dbReference type="ChEBI" id="CHEBI:58210"/>
    </ligand>
</feature>
<dbReference type="HAMAP" id="MF_01629">
    <property type="entry name" value="PdxH"/>
    <property type="match status" value="1"/>
</dbReference>